<dbReference type="CDD" id="cd03784">
    <property type="entry name" value="GT1_Gtf-like"/>
    <property type="match status" value="1"/>
</dbReference>
<reference evidence="2 3" key="1">
    <citation type="journal article" date="2012" name="J. Bacteriol.">
        <title>Complete Genome Sequence of Burkholderia sp. Strain GG4, a Betaproteobacterium That Reduces 3-Oxo-N-Acylhomoserine Lactones and Produces Different N-Acylhomoserine Lactones.</title>
        <authorList>
            <person name="Hong K.W."/>
            <person name="Koh C.L."/>
            <person name="Sam C.K."/>
            <person name="Yin W.F."/>
            <person name="Chan K.G."/>
        </authorList>
    </citation>
    <scope>NUCLEOTIDE SEQUENCE [LARGE SCALE GENOMIC DNA]</scope>
    <source>
        <strain evidence="2 3">GG4</strain>
    </source>
</reference>
<keyword evidence="2" id="KW-0808">Transferase</keyword>
<dbReference type="GO" id="GO:0017000">
    <property type="term" value="P:antibiotic biosynthetic process"/>
    <property type="evidence" value="ECO:0007669"/>
    <property type="project" value="UniProtKB-ARBA"/>
</dbReference>
<dbReference type="Gene3D" id="3.40.50.2000">
    <property type="entry name" value="Glycogen Phosphorylase B"/>
    <property type="match status" value="2"/>
</dbReference>
<dbReference type="SUPFAM" id="SSF53756">
    <property type="entry name" value="UDP-Glycosyltransferase/glycogen phosphorylase"/>
    <property type="match status" value="1"/>
</dbReference>
<dbReference type="PANTHER" id="PTHR48050">
    <property type="entry name" value="STEROL 3-BETA-GLUCOSYLTRANSFERASE"/>
    <property type="match status" value="1"/>
</dbReference>
<evidence type="ECO:0000313" key="3">
    <source>
        <dbReference type="Proteomes" id="UP000032866"/>
    </source>
</evidence>
<organism evidence="2 3">
    <name type="scientific">Burkholderia cepacia GG4</name>
    <dbReference type="NCBI Taxonomy" id="1009846"/>
    <lineage>
        <taxon>Bacteria</taxon>
        <taxon>Pseudomonadati</taxon>
        <taxon>Pseudomonadota</taxon>
        <taxon>Betaproteobacteria</taxon>
        <taxon>Burkholderiales</taxon>
        <taxon>Burkholderiaceae</taxon>
        <taxon>Burkholderia</taxon>
        <taxon>Burkholderia cepacia complex</taxon>
    </lineage>
</organism>
<keyword evidence="2" id="KW-0328">Glycosyltransferase</keyword>
<accession>A0A9W3PCA7</accession>
<feature type="domain" description="Erythromycin biosynthesis protein CIII-like C-terminal" evidence="1">
    <location>
        <begin position="281"/>
        <end position="373"/>
    </location>
</feature>
<dbReference type="FunFam" id="3.40.50.2000:FF:000009">
    <property type="entry name" value="Sterol 3-beta-glucosyltransferase UGT80A2"/>
    <property type="match status" value="1"/>
</dbReference>
<dbReference type="PANTHER" id="PTHR48050:SF13">
    <property type="entry name" value="STEROL 3-BETA-GLUCOSYLTRANSFERASE UGT80A2"/>
    <property type="match status" value="1"/>
</dbReference>
<dbReference type="EC" id="2.4.1.173" evidence="2"/>
<name>A0A9W3PCA7_BURCE</name>
<dbReference type="KEGG" id="bct:GEM_5049"/>
<dbReference type="Proteomes" id="UP000032866">
    <property type="component" value="Chromosome 2"/>
</dbReference>
<dbReference type="AlphaFoldDB" id="A0A9W3PCA7"/>
<protein>
    <submittedName>
        <fullName evidence="2">Glycosyl transferase family protein</fullName>
        <ecNumber evidence="2">2.4.1.173</ecNumber>
    </submittedName>
</protein>
<evidence type="ECO:0000313" key="2">
    <source>
        <dbReference type="EMBL" id="AFQ51436.1"/>
    </source>
</evidence>
<dbReference type="GO" id="GO:0016906">
    <property type="term" value="F:sterol 3-beta-glucosyltransferase activity"/>
    <property type="evidence" value="ECO:0007669"/>
    <property type="project" value="UniProtKB-EC"/>
</dbReference>
<dbReference type="EMBL" id="CP003775">
    <property type="protein sequence ID" value="AFQ51436.1"/>
    <property type="molecule type" value="Genomic_DNA"/>
</dbReference>
<gene>
    <name evidence="2" type="ORF">GEM_5049</name>
</gene>
<sequence>MKLVIATYGTEGDTRPLAALGRALLDAGHEVRLLADAATLGSAAALGVPSVPLSGDIRAAIAPDGALSDAVRERGGFNDTSKALAAIANANTAAWMREVADASAGCDAILVSGLASFVGLSVAEYRGVPAIGTGMIPITPTAAFASPFLPPGKVPRWLNRVSHRFVNALLWHAFRQATNAARASVCGLPPRKRVWTDHPMLYGVSPALLSGPLDWPSNALACGQWRIDAPAWTPPPALSTFLESGEPPVYVGFGSMAGFDRAALADALVQALDGRRALFYPGWSGIDAAQLPAHVCVIGETPHDGLFAHVSMAIHHGGSGTTHSVARAGIPSVVVPFAGDQFFWADRLRWLGVAAAPVAGRRIDGAALARAIVFATRADTRARAGELGARIAREDGLRLAVDAIERLGRPDAR</sequence>
<dbReference type="RefSeq" id="WP_014900193.1">
    <property type="nucleotide sequence ID" value="NC_018514.1"/>
</dbReference>
<proteinExistence type="predicted"/>
<dbReference type="InterPro" id="IPR010610">
    <property type="entry name" value="EryCIII-like_C"/>
</dbReference>
<dbReference type="Pfam" id="PF06722">
    <property type="entry name" value="EryCIII-like_C"/>
    <property type="match status" value="1"/>
</dbReference>
<evidence type="ECO:0000259" key="1">
    <source>
        <dbReference type="Pfam" id="PF06722"/>
    </source>
</evidence>
<dbReference type="InterPro" id="IPR002213">
    <property type="entry name" value="UDP_glucos_trans"/>
</dbReference>
<dbReference type="InterPro" id="IPR050426">
    <property type="entry name" value="Glycosyltransferase_28"/>
</dbReference>